<evidence type="ECO:0000256" key="7">
    <source>
        <dbReference type="RuleBase" id="RU363032"/>
    </source>
</evidence>
<dbReference type="GO" id="GO:0055085">
    <property type="term" value="P:transmembrane transport"/>
    <property type="evidence" value="ECO:0007669"/>
    <property type="project" value="InterPro"/>
</dbReference>
<keyword evidence="3" id="KW-1003">Cell membrane</keyword>
<name>A0A9D1EHF4_9FIRM</name>
<dbReference type="GO" id="GO:0005886">
    <property type="term" value="C:plasma membrane"/>
    <property type="evidence" value="ECO:0007669"/>
    <property type="project" value="UniProtKB-SubCell"/>
</dbReference>
<dbReference type="EMBL" id="DVHU01000008">
    <property type="protein sequence ID" value="HIR91980.1"/>
    <property type="molecule type" value="Genomic_DNA"/>
</dbReference>
<evidence type="ECO:0000259" key="8">
    <source>
        <dbReference type="PROSITE" id="PS50928"/>
    </source>
</evidence>
<dbReference type="InterPro" id="IPR000515">
    <property type="entry name" value="MetI-like"/>
</dbReference>
<keyword evidence="5 7" id="KW-1133">Transmembrane helix</keyword>
<keyword evidence="2 7" id="KW-0813">Transport</keyword>
<protein>
    <submittedName>
        <fullName evidence="9">ABC transporter permease</fullName>
    </submittedName>
</protein>
<accession>A0A9D1EHF4</accession>
<dbReference type="Proteomes" id="UP000886841">
    <property type="component" value="Unassembled WGS sequence"/>
</dbReference>
<evidence type="ECO:0000256" key="6">
    <source>
        <dbReference type="ARBA" id="ARBA00023136"/>
    </source>
</evidence>
<feature type="transmembrane region" description="Helical" evidence="7">
    <location>
        <begin position="81"/>
        <end position="100"/>
    </location>
</feature>
<reference evidence="9" key="1">
    <citation type="submission" date="2020-10" db="EMBL/GenBank/DDBJ databases">
        <authorList>
            <person name="Gilroy R."/>
        </authorList>
    </citation>
    <scope>NUCLEOTIDE SEQUENCE</scope>
    <source>
        <strain evidence="9">ChiSxjej1B13-7041</strain>
    </source>
</reference>
<evidence type="ECO:0000256" key="4">
    <source>
        <dbReference type="ARBA" id="ARBA00022692"/>
    </source>
</evidence>
<evidence type="ECO:0000313" key="9">
    <source>
        <dbReference type="EMBL" id="HIR91980.1"/>
    </source>
</evidence>
<feature type="domain" description="ABC transmembrane type-1" evidence="8">
    <location>
        <begin position="73"/>
        <end position="253"/>
    </location>
</feature>
<organism evidence="9 10">
    <name type="scientific">Candidatus Egerieimonas intestinavium</name>
    <dbReference type="NCBI Taxonomy" id="2840777"/>
    <lineage>
        <taxon>Bacteria</taxon>
        <taxon>Bacillati</taxon>
        <taxon>Bacillota</taxon>
        <taxon>Clostridia</taxon>
        <taxon>Lachnospirales</taxon>
        <taxon>Lachnospiraceae</taxon>
        <taxon>Lachnospiraceae incertae sedis</taxon>
        <taxon>Candidatus Egerieimonas</taxon>
    </lineage>
</organism>
<dbReference type="PANTHER" id="PTHR30151:SF19">
    <property type="entry name" value="ABC TRANSPORTER PERMEASE"/>
    <property type="match status" value="1"/>
</dbReference>
<evidence type="ECO:0000256" key="3">
    <source>
        <dbReference type="ARBA" id="ARBA00022475"/>
    </source>
</evidence>
<feature type="transmembrane region" description="Helical" evidence="7">
    <location>
        <begin position="198"/>
        <end position="215"/>
    </location>
</feature>
<keyword evidence="6 7" id="KW-0472">Membrane</keyword>
<dbReference type="SUPFAM" id="SSF161098">
    <property type="entry name" value="MetI-like"/>
    <property type="match status" value="1"/>
</dbReference>
<dbReference type="CDD" id="cd06261">
    <property type="entry name" value="TM_PBP2"/>
    <property type="match status" value="1"/>
</dbReference>
<comment type="similarity">
    <text evidence="7">Belongs to the binding-protein-dependent transport system permease family.</text>
</comment>
<proteinExistence type="inferred from homology"/>
<evidence type="ECO:0000256" key="5">
    <source>
        <dbReference type="ARBA" id="ARBA00022989"/>
    </source>
</evidence>
<sequence>MPKLSTQENYIRSQKRTRRIITLARLALFLAFLGLWEFAADTGMIDSFIFSSPSRIAETFVSMWKKEALGLQIGVTLLETLASFFLVTGLSLASAVLLWLCPRLSQVLEPYLVVLNSLPKSALAPLLIVWLGANMRTIIVAGMSVAIFGSVISLYTGFQEISPDKLKLIYTLGGTRRHALLKVILPASIPYLLSNMKVNIGLCLVGVIIGEFIGARQGLGYLIIYGSQVFKLHMVMMSIVILCVIAMALYQTINLLEKYYLKKL</sequence>
<evidence type="ECO:0000313" key="10">
    <source>
        <dbReference type="Proteomes" id="UP000886841"/>
    </source>
</evidence>
<evidence type="ECO:0000256" key="2">
    <source>
        <dbReference type="ARBA" id="ARBA00022448"/>
    </source>
</evidence>
<dbReference type="PROSITE" id="PS50928">
    <property type="entry name" value="ABC_TM1"/>
    <property type="match status" value="1"/>
</dbReference>
<feature type="transmembrane region" description="Helical" evidence="7">
    <location>
        <begin position="20"/>
        <end position="39"/>
    </location>
</feature>
<gene>
    <name evidence="9" type="ORF">IAB98_00990</name>
</gene>
<feature type="transmembrane region" description="Helical" evidence="7">
    <location>
        <begin position="112"/>
        <end position="132"/>
    </location>
</feature>
<dbReference type="Pfam" id="PF00528">
    <property type="entry name" value="BPD_transp_1"/>
    <property type="match status" value="1"/>
</dbReference>
<dbReference type="AlphaFoldDB" id="A0A9D1EHF4"/>
<dbReference type="PANTHER" id="PTHR30151">
    <property type="entry name" value="ALKANE SULFONATE ABC TRANSPORTER-RELATED, MEMBRANE SUBUNIT"/>
    <property type="match status" value="1"/>
</dbReference>
<keyword evidence="4 7" id="KW-0812">Transmembrane</keyword>
<feature type="transmembrane region" description="Helical" evidence="7">
    <location>
        <begin position="138"/>
        <end position="158"/>
    </location>
</feature>
<dbReference type="Gene3D" id="1.10.3720.10">
    <property type="entry name" value="MetI-like"/>
    <property type="match status" value="1"/>
</dbReference>
<dbReference type="InterPro" id="IPR035906">
    <property type="entry name" value="MetI-like_sf"/>
</dbReference>
<reference evidence="9" key="2">
    <citation type="journal article" date="2021" name="PeerJ">
        <title>Extensive microbial diversity within the chicken gut microbiome revealed by metagenomics and culture.</title>
        <authorList>
            <person name="Gilroy R."/>
            <person name="Ravi A."/>
            <person name="Getino M."/>
            <person name="Pursley I."/>
            <person name="Horton D.L."/>
            <person name="Alikhan N.F."/>
            <person name="Baker D."/>
            <person name="Gharbi K."/>
            <person name="Hall N."/>
            <person name="Watson M."/>
            <person name="Adriaenssens E.M."/>
            <person name="Foster-Nyarko E."/>
            <person name="Jarju S."/>
            <person name="Secka A."/>
            <person name="Antonio M."/>
            <person name="Oren A."/>
            <person name="Chaudhuri R.R."/>
            <person name="La Ragione R."/>
            <person name="Hildebrand F."/>
            <person name="Pallen M.J."/>
        </authorList>
    </citation>
    <scope>NUCLEOTIDE SEQUENCE</scope>
    <source>
        <strain evidence="9">ChiSxjej1B13-7041</strain>
    </source>
</reference>
<comment type="subcellular location">
    <subcellularLocation>
        <location evidence="1 7">Cell membrane</location>
        <topology evidence="1 7">Multi-pass membrane protein</topology>
    </subcellularLocation>
</comment>
<comment type="caution">
    <text evidence="9">The sequence shown here is derived from an EMBL/GenBank/DDBJ whole genome shotgun (WGS) entry which is preliminary data.</text>
</comment>
<evidence type="ECO:0000256" key="1">
    <source>
        <dbReference type="ARBA" id="ARBA00004651"/>
    </source>
</evidence>
<feature type="transmembrane region" description="Helical" evidence="7">
    <location>
        <begin position="235"/>
        <end position="256"/>
    </location>
</feature>